<feature type="compositionally biased region" description="Polar residues" evidence="1">
    <location>
        <begin position="149"/>
        <end position="171"/>
    </location>
</feature>
<evidence type="ECO:0000313" key="4">
    <source>
        <dbReference type="Proteomes" id="UP000799118"/>
    </source>
</evidence>
<dbReference type="InterPro" id="IPR002075">
    <property type="entry name" value="NTF2_dom"/>
</dbReference>
<dbReference type="EMBL" id="ML769415">
    <property type="protein sequence ID" value="KAE9404618.1"/>
    <property type="molecule type" value="Genomic_DNA"/>
</dbReference>
<evidence type="ECO:0000313" key="3">
    <source>
        <dbReference type="EMBL" id="KAE9404618.1"/>
    </source>
</evidence>
<proteinExistence type="predicted"/>
<name>A0A6A4I5B0_9AGAR</name>
<keyword evidence="4" id="KW-1185">Reference proteome</keyword>
<feature type="region of interest" description="Disordered" evidence="1">
    <location>
        <begin position="1"/>
        <end position="35"/>
    </location>
</feature>
<feature type="region of interest" description="Disordered" evidence="1">
    <location>
        <begin position="67"/>
        <end position="253"/>
    </location>
</feature>
<feature type="compositionally biased region" description="Low complexity" evidence="1">
    <location>
        <begin position="126"/>
        <end position="148"/>
    </location>
</feature>
<sequence>MDGMCVDWEKPASAKANRDGDGTLKMKGKGKKRALTEGETENAMTMLMNDLITMDDIEPSQSLPQVIQNTSPQFPSNAKMEVNDLDEAMEIIDLTVDEKSSPPPPSYSYKFDDDEDDRPPFKPPLVVRLGSGRSSTSSASAGLSATTVRFSDSPSLSNSSTAEATSSPQSRADTEPRHKSRLHSLPPRPSYSHLHSSPLPPSRGTATSDDGEAVEINQSDDESSSSLRQESRDTDEEMQVLDDLEPGDGDKDLDGFNTEMEMNDLRGIVESRNIYENNRGASRVGAYEAGMDTEDSESVEYVEPADSNGIDFPTEQGLEGLDEHMHRLKMKGLAIEFLKAYVHSWEHDRRALANAYAPNAVFSCSVIFPPDATLDNSPTHAFASHFVASTSTHGSASASSSTRRSLRRLPISIQTPTAISPALLLLDPQRAYTFLPSGGQAQMKYDALYIGDVANPNSPTDHSRCRADLVYLGVQAELDRRLAQTPEDDILDIPKVPKRDEEDKVFVSWNFVLRAKFDGENGGNRRGGDGQDKEFPLQIVSHQMIVRDTP</sequence>
<protein>
    <recommendedName>
        <fullName evidence="2">Nuclear transport factor 2 domain-containing protein</fullName>
    </recommendedName>
</protein>
<evidence type="ECO:0000259" key="2">
    <source>
        <dbReference type="Pfam" id="PF22602"/>
    </source>
</evidence>
<dbReference type="Pfam" id="PF22602">
    <property type="entry name" value="NXF_NTF2"/>
    <property type="match status" value="1"/>
</dbReference>
<reference evidence="3" key="1">
    <citation type="journal article" date="2019" name="Environ. Microbiol.">
        <title>Fungal ecological strategies reflected in gene transcription - a case study of two litter decomposers.</title>
        <authorList>
            <person name="Barbi F."/>
            <person name="Kohler A."/>
            <person name="Barry K."/>
            <person name="Baskaran P."/>
            <person name="Daum C."/>
            <person name="Fauchery L."/>
            <person name="Ihrmark K."/>
            <person name="Kuo A."/>
            <person name="LaButti K."/>
            <person name="Lipzen A."/>
            <person name="Morin E."/>
            <person name="Grigoriev I.V."/>
            <person name="Henrissat B."/>
            <person name="Lindahl B."/>
            <person name="Martin F."/>
        </authorList>
    </citation>
    <scope>NUCLEOTIDE SEQUENCE</scope>
    <source>
        <strain evidence="3">JB14</strain>
    </source>
</reference>
<dbReference type="OrthoDB" id="3265156at2759"/>
<feature type="compositionally biased region" description="Acidic residues" evidence="1">
    <location>
        <begin position="233"/>
        <end position="247"/>
    </location>
</feature>
<feature type="compositionally biased region" description="Basic and acidic residues" evidence="1">
    <location>
        <begin position="7"/>
        <end position="24"/>
    </location>
</feature>
<feature type="compositionally biased region" description="Acidic residues" evidence="1">
    <location>
        <begin position="209"/>
        <end position="223"/>
    </location>
</feature>
<dbReference type="InterPro" id="IPR032710">
    <property type="entry name" value="NTF2-like_dom_sf"/>
</dbReference>
<gene>
    <name evidence="3" type="ORF">BT96DRAFT_411403</name>
</gene>
<dbReference type="Proteomes" id="UP000799118">
    <property type="component" value="Unassembled WGS sequence"/>
</dbReference>
<feature type="compositionally biased region" description="Polar residues" evidence="1">
    <location>
        <begin position="67"/>
        <end position="76"/>
    </location>
</feature>
<accession>A0A6A4I5B0</accession>
<dbReference type="Gene3D" id="3.10.450.50">
    <property type="match status" value="1"/>
</dbReference>
<dbReference type="SUPFAM" id="SSF54427">
    <property type="entry name" value="NTF2-like"/>
    <property type="match status" value="1"/>
</dbReference>
<organism evidence="3 4">
    <name type="scientific">Gymnopus androsaceus JB14</name>
    <dbReference type="NCBI Taxonomy" id="1447944"/>
    <lineage>
        <taxon>Eukaryota</taxon>
        <taxon>Fungi</taxon>
        <taxon>Dikarya</taxon>
        <taxon>Basidiomycota</taxon>
        <taxon>Agaricomycotina</taxon>
        <taxon>Agaricomycetes</taxon>
        <taxon>Agaricomycetidae</taxon>
        <taxon>Agaricales</taxon>
        <taxon>Marasmiineae</taxon>
        <taxon>Omphalotaceae</taxon>
        <taxon>Gymnopus</taxon>
    </lineage>
</organism>
<dbReference type="AlphaFoldDB" id="A0A6A4I5B0"/>
<evidence type="ECO:0000256" key="1">
    <source>
        <dbReference type="SAM" id="MobiDB-lite"/>
    </source>
</evidence>
<feature type="domain" description="Nuclear transport factor 2" evidence="2">
    <location>
        <begin position="335"/>
        <end position="387"/>
    </location>
</feature>